<dbReference type="SUPFAM" id="SSF103473">
    <property type="entry name" value="MFS general substrate transporter"/>
    <property type="match status" value="1"/>
</dbReference>
<feature type="transmembrane region" description="Helical" evidence="7">
    <location>
        <begin position="175"/>
        <end position="197"/>
    </location>
</feature>
<keyword evidence="3" id="KW-0813">Transport</keyword>
<evidence type="ECO:0000313" key="11">
    <source>
        <dbReference type="Proteomes" id="UP000429607"/>
    </source>
</evidence>
<reference evidence="11 13" key="1">
    <citation type="submission" date="2018-09" db="EMBL/GenBank/DDBJ databases">
        <title>Genomic investigation of the strawberry pathogen Phytophthora fragariae indicates pathogenicity is determined by transcriptional variation in three key races.</title>
        <authorList>
            <person name="Adams T.M."/>
            <person name="Armitage A.D."/>
            <person name="Sobczyk M.K."/>
            <person name="Bates H.J."/>
            <person name="Dunwell J.M."/>
            <person name="Nellist C.F."/>
            <person name="Harrison R.J."/>
        </authorList>
    </citation>
    <scope>NUCLEOTIDE SEQUENCE [LARGE SCALE GENOMIC DNA]</scope>
    <source>
        <strain evidence="9 11">SCRP249</strain>
        <strain evidence="8 13">SCRP324</strain>
        <strain evidence="10 12">SCRP333</strain>
    </source>
</reference>
<dbReference type="EMBL" id="QXFT01000296">
    <property type="protein sequence ID" value="KAE9348079.1"/>
    <property type="molecule type" value="Genomic_DNA"/>
</dbReference>
<dbReference type="Proteomes" id="UP000434957">
    <property type="component" value="Unassembled WGS sequence"/>
</dbReference>
<organism evidence="8 13">
    <name type="scientific">Phytophthora rubi</name>
    <dbReference type="NCBI Taxonomy" id="129364"/>
    <lineage>
        <taxon>Eukaryota</taxon>
        <taxon>Sar</taxon>
        <taxon>Stramenopiles</taxon>
        <taxon>Oomycota</taxon>
        <taxon>Peronosporomycetes</taxon>
        <taxon>Peronosporales</taxon>
        <taxon>Peronosporaceae</taxon>
        <taxon>Phytophthora</taxon>
    </lineage>
</organism>
<feature type="transmembrane region" description="Helical" evidence="7">
    <location>
        <begin position="422"/>
        <end position="440"/>
    </location>
</feature>
<evidence type="ECO:0000256" key="1">
    <source>
        <dbReference type="ARBA" id="ARBA00004141"/>
    </source>
</evidence>
<evidence type="ECO:0000256" key="2">
    <source>
        <dbReference type="ARBA" id="ARBA00007015"/>
    </source>
</evidence>
<feature type="transmembrane region" description="Helical" evidence="7">
    <location>
        <begin position="141"/>
        <end position="163"/>
    </location>
</feature>
<evidence type="ECO:0000256" key="7">
    <source>
        <dbReference type="SAM" id="Phobius"/>
    </source>
</evidence>
<feature type="transmembrane region" description="Helical" evidence="7">
    <location>
        <begin position="297"/>
        <end position="323"/>
    </location>
</feature>
<dbReference type="OrthoDB" id="162307at2759"/>
<feature type="transmembrane region" description="Helical" evidence="7">
    <location>
        <begin position="511"/>
        <end position="534"/>
    </location>
</feature>
<evidence type="ECO:0000313" key="12">
    <source>
        <dbReference type="Proteomes" id="UP000434957"/>
    </source>
</evidence>
<evidence type="ECO:0000313" key="10">
    <source>
        <dbReference type="EMBL" id="KAE9348079.1"/>
    </source>
</evidence>
<feature type="transmembrane region" description="Helical" evidence="7">
    <location>
        <begin position="218"/>
        <end position="239"/>
    </location>
</feature>
<feature type="transmembrane region" description="Helical" evidence="7">
    <location>
        <begin position="390"/>
        <end position="410"/>
    </location>
</feature>
<keyword evidence="6 7" id="KW-0472">Membrane</keyword>
<dbReference type="PANTHER" id="PTHR31585">
    <property type="entry name" value="FOLATE-BIOPTERIN TRANSPORTER 1, CHLOROPLASTIC"/>
    <property type="match status" value="1"/>
</dbReference>
<accession>A0A6A3NAN0</accession>
<dbReference type="AlphaFoldDB" id="A0A6A3NAN0"/>
<evidence type="ECO:0000313" key="9">
    <source>
        <dbReference type="EMBL" id="KAE9041722.1"/>
    </source>
</evidence>
<feature type="transmembrane region" description="Helical" evidence="7">
    <location>
        <begin position="469"/>
        <end position="490"/>
    </location>
</feature>
<dbReference type="GO" id="GO:0016020">
    <property type="term" value="C:membrane"/>
    <property type="evidence" value="ECO:0007669"/>
    <property type="project" value="UniProtKB-SubCell"/>
</dbReference>
<dbReference type="InterPro" id="IPR036259">
    <property type="entry name" value="MFS_trans_sf"/>
</dbReference>
<keyword evidence="4 7" id="KW-0812">Transmembrane</keyword>
<dbReference type="InterPro" id="IPR039309">
    <property type="entry name" value="BT1"/>
</dbReference>
<feature type="transmembrane region" description="Helical" evidence="7">
    <location>
        <begin position="116"/>
        <end position="134"/>
    </location>
</feature>
<evidence type="ECO:0000256" key="5">
    <source>
        <dbReference type="ARBA" id="ARBA00022989"/>
    </source>
</evidence>
<evidence type="ECO:0000256" key="3">
    <source>
        <dbReference type="ARBA" id="ARBA00022448"/>
    </source>
</evidence>
<sequence length="548" mass="60106">MKLLSSKGLSGDFNSPSLAADFSKPGSAVGQKTPVSRDIERSVVAGELLYNAEVYGSLRKGGAVRFFSKDCIGLVAATFASTFSIESLTCAIEPMLTKHFGLKTAELAASQRLTTFPMALCFFFGLLSDSYPILGLRRLGYLLIGLMTTVVSLLVLAALDAHVETFDDGTAGSDLAVAIIVFATLASTGNTMAYVCVHTRVLELSQREPLGMRGAIQANYLAFRYAVYILTDACATIIFSFTTHHYTALLLFAFVILVSIPLVWKSWQEKCYSLSTPVYARAQILWRIMQQKAAWSILAFLCIFTFFTDIKFNGPIVVVSVWAGASGDDAFLQQVMYYGTMLLTVVAWRYFFMNRPWRSFYSMAIILLIIPQMIVAICVTQDIFRDRYFYRLMTLFNSASIGINLLSNMVPLTEILQEGSEGAMAGLIVSLHSLVCAFVQTNSVGLFDGSNFYNIAEVTMDTPDARTDVLNALLLNYSINALAFFGMIFLPRQKLYAQQLRSYGGYTKCASAAVVAFALLLFVYSLTVTALTLIPSTSCMPIAGGQGC</sequence>
<protein>
    <recommendedName>
        <fullName evidence="14">Transmembrane protein</fullName>
    </recommendedName>
</protein>
<dbReference type="Proteomes" id="UP000429607">
    <property type="component" value="Unassembled WGS sequence"/>
</dbReference>
<comment type="subcellular location">
    <subcellularLocation>
        <location evidence="1">Membrane</location>
        <topology evidence="1">Multi-pass membrane protein</topology>
    </subcellularLocation>
</comment>
<evidence type="ECO:0000256" key="6">
    <source>
        <dbReference type="ARBA" id="ARBA00023136"/>
    </source>
</evidence>
<gene>
    <name evidence="9" type="ORF">PR001_g6494</name>
    <name evidence="8" type="ORF">PR002_g6603</name>
    <name evidence="10" type="ORF">PR003_g6591</name>
</gene>
<evidence type="ECO:0000256" key="4">
    <source>
        <dbReference type="ARBA" id="ARBA00022692"/>
    </source>
</evidence>
<dbReference type="EMBL" id="QXFU01000300">
    <property type="protein sequence ID" value="KAE9037367.1"/>
    <property type="molecule type" value="Genomic_DNA"/>
</dbReference>
<dbReference type="PANTHER" id="PTHR31585:SF5">
    <property type="entry name" value="RNA-BINDING S4 DOMAIN-CONTAINING PROTEIN"/>
    <property type="match status" value="1"/>
</dbReference>
<feature type="transmembrane region" description="Helical" evidence="7">
    <location>
        <begin position="245"/>
        <end position="264"/>
    </location>
</feature>
<proteinExistence type="inferred from homology"/>
<dbReference type="Proteomes" id="UP000435112">
    <property type="component" value="Unassembled WGS sequence"/>
</dbReference>
<feature type="transmembrane region" description="Helical" evidence="7">
    <location>
        <begin position="335"/>
        <end position="352"/>
    </location>
</feature>
<name>A0A6A3NAN0_9STRA</name>
<comment type="similarity">
    <text evidence="2">Belongs to the major facilitator superfamily. Folate-biopterin transporter (TC 2.A.71) family.</text>
</comment>
<keyword evidence="12" id="KW-1185">Reference proteome</keyword>
<evidence type="ECO:0008006" key="14">
    <source>
        <dbReference type="Google" id="ProtNLM"/>
    </source>
</evidence>
<dbReference type="Pfam" id="PF03092">
    <property type="entry name" value="BT1"/>
    <property type="match status" value="1"/>
</dbReference>
<keyword evidence="5 7" id="KW-1133">Transmembrane helix</keyword>
<dbReference type="EMBL" id="QXFV01000306">
    <property type="protein sequence ID" value="KAE9041722.1"/>
    <property type="molecule type" value="Genomic_DNA"/>
</dbReference>
<evidence type="ECO:0000313" key="8">
    <source>
        <dbReference type="EMBL" id="KAE9037367.1"/>
    </source>
</evidence>
<comment type="caution">
    <text evidence="8">The sequence shown here is derived from an EMBL/GenBank/DDBJ whole genome shotgun (WGS) entry which is preliminary data.</text>
</comment>
<feature type="transmembrane region" description="Helical" evidence="7">
    <location>
        <begin position="364"/>
        <end position="384"/>
    </location>
</feature>
<evidence type="ECO:0000313" key="13">
    <source>
        <dbReference type="Proteomes" id="UP000435112"/>
    </source>
</evidence>